<proteinExistence type="predicted"/>
<protein>
    <submittedName>
        <fullName evidence="1">Uncharacterized protein</fullName>
    </submittedName>
</protein>
<evidence type="ECO:0000313" key="1">
    <source>
        <dbReference type="EMBL" id="CAE0674557.1"/>
    </source>
</evidence>
<dbReference type="AlphaFoldDB" id="A0A7S4DWC8"/>
<name>A0A7S4DWC8_9EUKA</name>
<organism evidence="1">
    <name type="scientific">Lotharella globosa</name>
    <dbReference type="NCBI Taxonomy" id="91324"/>
    <lineage>
        <taxon>Eukaryota</taxon>
        <taxon>Sar</taxon>
        <taxon>Rhizaria</taxon>
        <taxon>Cercozoa</taxon>
        <taxon>Chlorarachniophyceae</taxon>
        <taxon>Lotharella</taxon>
    </lineage>
</organism>
<accession>A0A7S4DWC8</accession>
<gene>
    <name evidence="1" type="ORF">LGLO00237_LOCUS26331</name>
</gene>
<sequence>MHIFKLSDSAFATTDRFRAVHDDTFIILYGIPLLPPERASQHQLPTRHPPENIAMERVKAPQWLMQARRCVSCAERLGGISVARTIGCLSKTSRHQEVAQCNEIKDVMSTKDSDRE</sequence>
<dbReference type="EMBL" id="HBIV01036927">
    <property type="protein sequence ID" value="CAE0674557.1"/>
    <property type="molecule type" value="Transcribed_RNA"/>
</dbReference>
<reference evidence="1" key="1">
    <citation type="submission" date="2021-01" db="EMBL/GenBank/DDBJ databases">
        <authorList>
            <person name="Corre E."/>
            <person name="Pelletier E."/>
            <person name="Niang G."/>
            <person name="Scheremetjew M."/>
            <person name="Finn R."/>
            <person name="Kale V."/>
            <person name="Holt S."/>
            <person name="Cochrane G."/>
            <person name="Meng A."/>
            <person name="Brown T."/>
            <person name="Cohen L."/>
        </authorList>
    </citation>
    <scope>NUCLEOTIDE SEQUENCE</scope>
    <source>
        <strain evidence="1">CCCM811</strain>
    </source>
</reference>